<dbReference type="NCBIfam" id="NF046112">
    <property type="entry name" value="MSMEG_6209_Nter"/>
    <property type="match status" value="1"/>
</dbReference>
<dbReference type="RefSeq" id="WP_379586261.1">
    <property type="nucleotide sequence ID" value="NZ_JBHSQW010000034.1"/>
</dbReference>
<feature type="compositionally biased region" description="Polar residues" evidence="1">
    <location>
        <begin position="1"/>
        <end position="15"/>
    </location>
</feature>
<reference evidence="3" key="1">
    <citation type="journal article" date="2019" name="Int. J. Syst. Evol. Microbiol.">
        <title>The Global Catalogue of Microorganisms (GCM) 10K type strain sequencing project: providing services to taxonomists for standard genome sequencing and annotation.</title>
        <authorList>
            <consortium name="The Broad Institute Genomics Platform"/>
            <consortium name="The Broad Institute Genome Sequencing Center for Infectious Disease"/>
            <person name="Wu L."/>
            <person name="Ma J."/>
        </authorList>
    </citation>
    <scope>NUCLEOTIDE SEQUENCE [LARGE SCALE GENOMIC DNA]</scope>
    <source>
        <strain evidence="3">CCM 8391</strain>
    </source>
</reference>
<protein>
    <submittedName>
        <fullName evidence="2">Three-helix bundle dimerization domain-containing protein</fullName>
    </submittedName>
</protein>
<accession>A0ABW1J623</accession>
<evidence type="ECO:0000313" key="3">
    <source>
        <dbReference type="Proteomes" id="UP001596302"/>
    </source>
</evidence>
<dbReference type="Proteomes" id="UP001596302">
    <property type="component" value="Unassembled WGS sequence"/>
</dbReference>
<proteinExistence type="predicted"/>
<evidence type="ECO:0000313" key="2">
    <source>
        <dbReference type="EMBL" id="MFC5995895.1"/>
    </source>
</evidence>
<sequence>MSHPTTSASTVTESTPHGHPSLADVTERLLAEFESRLDLAMISRTVLACRHDLHGEPVDTLAELIERRARQRLLQAVEADANPGVNPKAESRPSAGD</sequence>
<organism evidence="2 3">
    <name type="scientific">Pseudonocardia hispaniensis</name>
    <dbReference type="NCBI Taxonomy" id="904933"/>
    <lineage>
        <taxon>Bacteria</taxon>
        <taxon>Bacillati</taxon>
        <taxon>Actinomycetota</taxon>
        <taxon>Actinomycetes</taxon>
        <taxon>Pseudonocardiales</taxon>
        <taxon>Pseudonocardiaceae</taxon>
        <taxon>Pseudonocardia</taxon>
    </lineage>
</organism>
<keyword evidence="3" id="KW-1185">Reference proteome</keyword>
<comment type="caution">
    <text evidence="2">The sequence shown here is derived from an EMBL/GenBank/DDBJ whole genome shotgun (WGS) entry which is preliminary data.</text>
</comment>
<feature type="region of interest" description="Disordered" evidence="1">
    <location>
        <begin position="76"/>
        <end position="97"/>
    </location>
</feature>
<evidence type="ECO:0000256" key="1">
    <source>
        <dbReference type="SAM" id="MobiDB-lite"/>
    </source>
</evidence>
<feature type="region of interest" description="Disordered" evidence="1">
    <location>
        <begin position="1"/>
        <end position="23"/>
    </location>
</feature>
<gene>
    <name evidence="2" type="ORF">ACFQE5_16930</name>
</gene>
<dbReference type="EMBL" id="JBHSQW010000034">
    <property type="protein sequence ID" value="MFC5995895.1"/>
    <property type="molecule type" value="Genomic_DNA"/>
</dbReference>
<name>A0ABW1J623_9PSEU</name>